<evidence type="ECO:0000313" key="1">
    <source>
        <dbReference type="EMBL" id="GMF44235.1"/>
    </source>
</evidence>
<comment type="caution">
    <text evidence="1">The sequence shown here is derived from an EMBL/GenBank/DDBJ whole genome shotgun (WGS) entry which is preliminary data.</text>
</comment>
<dbReference type="OrthoDB" id="122169at2759"/>
<gene>
    <name evidence="1" type="ORF">Pfra01_001530500</name>
</gene>
<name>A0A9W7CVD9_9STRA</name>
<keyword evidence="2" id="KW-1185">Reference proteome</keyword>
<protein>
    <submittedName>
        <fullName evidence="1">Unnamed protein product</fullName>
    </submittedName>
</protein>
<dbReference type="EMBL" id="BSXT01001654">
    <property type="protein sequence ID" value="GMF44235.1"/>
    <property type="molecule type" value="Genomic_DNA"/>
</dbReference>
<evidence type="ECO:0000313" key="2">
    <source>
        <dbReference type="Proteomes" id="UP001165121"/>
    </source>
</evidence>
<dbReference type="Proteomes" id="UP001165121">
    <property type="component" value="Unassembled WGS sequence"/>
</dbReference>
<dbReference type="PANTHER" id="PTHR11439">
    <property type="entry name" value="GAG-POL-RELATED RETROTRANSPOSON"/>
    <property type="match status" value="1"/>
</dbReference>
<reference evidence="1" key="1">
    <citation type="submission" date="2023-04" db="EMBL/GenBank/DDBJ databases">
        <title>Phytophthora fragariaefolia NBRC 109709.</title>
        <authorList>
            <person name="Ichikawa N."/>
            <person name="Sato H."/>
            <person name="Tonouchi N."/>
        </authorList>
    </citation>
    <scope>NUCLEOTIDE SEQUENCE</scope>
    <source>
        <strain evidence="1">NBRC 109709</strain>
    </source>
</reference>
<proteinExistence type="predicted"/>
<dbReference type="AlphaFoldDB" id="A0A9W7CVD9"/>
<organism evidence="1 2">
    <name type="scientific">Phytophthora fragariaefolia</name>
    <dbReference type="NCBI Taxonomy" id="1490495"/>
    <lineage>
        <taxon>Eukaryota</taxon>
        <taxon>Sar</taxon>
        <taxon>Stramenopiles</taxon>
        <taxon>Oomycota</taxon>
        <taxon>Peronosporomycetes</taxon>
        <taxon>Peronosporales</taxon>
        <taxon>Peronosporaceae</taxon>
        <taxon>Phytophthora</taxon>
    </lineage>
</organism>
<dbReference type="PANTHER" id="PTHR11439:SF440">
    <property type="entry name" value="INTEGRASE CATALYTIC DOMAIN-CONTAINING PROTEIN"/>
    <property type="match status" value="1"/>
</dbReference>
<sequence>MTKQTRYINDVVERFGQQAAKPVDNPYTSGIPTTMAQSPETHWRVAIRVLRYLNTTRAYGIIYRKNNGDIKVVAYSDADWGTNIDDRRSVPGVTVMLGNAPVVFKSKF</sequence>
<accession>A0A9W7CVD9</accession>